<name>A0ACB6QI03_9PLEO</name>
<comment type="caution">
    <text evidence="1">The sequence shown here is derived from an EMBL/GenBank/DDBJ whole genome shotgun (WGS) entry which is preliminary data.</text>
</comment>
<dbReference type="EMBL" id="MU003526">
    <property type="protein sequence ID" value="KAF2466135.1"/>
    <property type="molecule type" value="Genomic_DNA"/>
</dbReference>
<evidence type="ECO:0000313" key="1">
    <source>
        <dbReference type="EMBL" id="KAF2466135.1"/>
    </source>
</evidence>
<gene>
    <name evidence="1" type="ORF">BDR25DRAFT_359918</name>
</gene>
<reference evidence="1" key="1">
    <citation type="journal article" date="2020" name="Stud. Mycol.">
        <title>101 Dothideomycetes genomes: a test case for predicting lifestyles and emergence of pathogens.</title>
        <authorList>
            <person name="Haridas S."/>
            <person name="Albert R."/>
            <person name="Binder M."/>
            <person name="Bloem J."/>
            <person name="Labutti K."/>
            <person name="Salamov A."/>
            <person name="Andreopoulos B."/>
            <person name="Baker S."/>
            <person name="Barry K."/>
            <person name="Bills G."/>
            <person name="Bluhm B."/>
            <person name="Cannon C."/>
            <person name="Castanera R."/>
            <person name="Culley D."/>
            <person name="Daum C."/>
            <person name="Ezra D."/>
            <person name="Gonzalez J."/>
            <person name="Henrissat B."/>
            <person name="Kuo A."/>
            <person name="Liang C."/>
            <person name="Lipzen A."/>
            <person name="Lutzoni F."/>
            <person name="Magnuson J."/>
            <person name="Mondo S."/>
            <person name="Nolan M."/>
            <person name="Ohm R."/>
            <person name="Pangilinan J."/>
            <person name="Park H.-J."/>
            <person name="Ramirez L."/>
            <person name="Alfaro M."/>
            <person name="Sun H."/>
            <person name="Tritt A."/>
            <person name="Yoshinaga Y."/>
            <person name="Zwiers L.-H."/>
            <person name="Turgeon B."/>
            <person name="Goodwin S."/>
            <person name="Spatafora J."/>
            <person name="Crous P."/>
            <person name="Grigoriev I."/>
        </authorList>
    </citation>
    <scope>NUCLEOTIDE SEQUENCE</scope>
    <source>
        <strain evidence="1">ATCC 200398</strain>
    </source>
</reference>
<sequence length="538" mass="60050">MAYYQLTAPSTQHQPNACRETTAKSRNADLCPKLPLPYSKVRLPENDAEGQGSFVFGIWYFAGTSQFKFSEAEIDQEMSREDSRSMCWSLARYVKVEGLELEEQFDSRTAVISSSCIRSAKPKTAGSTPTVSPESLRDVEEFVDLYERLAGPTLHVIPKLSVPRNNVVRNTTNNPCNLQDRHTGQTICSFIKGSHWLNSVHSNYAASFLSSKPPLCRRSTLYENYSKAKLRRALGFYNPFQVRKHVFLHDTQTPPTESQSAQMQEQVPTEQEADALLMSCTKGGVLELMSKRPRDDTELLAYFKKRKHREKTLQPNISKPKASKKKTTVPTILQLSSHTGTRSLILGKLIPPRAVALNFSETMRLISNCRIQSFQDLTFSKHRILSTVIDLPLKLLMSTRNRRLLGSCPPGHKILLNTSIWWSSPNSTTCSIHETTVHFLGNQLTSSWISASNSFIPCVKQLGLELTPTGGTVAKSPFNETNVSGLFVAGNSCSPSKVVWNGLYTGNLAGTGVFGQILEDRWVNAKFIHSQIPNTLCV</sequence>
<protein>
    <submittedName>
        <fullName evidence="1">Uncharacterized protein</fullName>
    </submittedName>
</protein>
<evidence type="ECO:0000313" key="2">
    <source>
        <dbReference type="Proteomes" id="UP000799755"/>
    </source>
</evidence>
<keyword evidence="2" id="KW-1185">Reference proteome</keyword>
<organism evidence="1 2">
    <name type="scientific">Lindgomyces ingoldianus</name>
    <dbReference type="NCBI Taxonomy" id="673940"/>
    <lineage>
        <taxon>Eukaryota</taxon>
        <taxon>Fungi</taxon>
        <taxon>Dikarya</taxon>
        <taxon>Ascomycota</taxon>
        <taxon>Pezizomycotina</taxon>
        <taxon>Dothideomycetes</taxon>
        <taxon>Pleosporomycetidae</taxon>
        <taxon>Pleosporales</taxon>
        <taxon>Lindgomycetaceae</taxon>
        <taxon>Lindgomyces</taxon>
    </lineage>
</organism>
<proteinExistence type="predicted"/>
<dbReference type="Proteomes" id="UP000799755">
    <property type="component" value="Unassembled WGS sequence"/>
</dbReference>
<accession>A0ACB6QI03</accession>